<dbReference type="RefSeq" id="WP_093987724.1">
    <property type="nucleotide sequence ID" value="NZ_FYDD01000002.1"/>
</dbReference>
<sequence>MKRYLTPALAVFFAAVVIAGIIFVVSTVHGQSVKTESISAQEFLEYEKYGLQDTSGTAVVQKLLEDKNQDGEISNEVVLEALAGSLPDGGKLVSAEILEGTLTLDYVAEEGNVYLRRVVLSYDQEGLQKVSIREDRQMVTVDRSGTKEMIQLS</sequence>
<protein>
    <submittedName>
        <fullName evidence="1">Uncharacterized protein</fullName>
    </submittedName>
</protein>
<name>A0A8J6P218_9FIRM</name>
<proteinExistence type="predicted"/>
<evidence type="ECO:0000313" key="2">
    <source>
        <dbReference type="Proteomes" id="UP000632659"/>
    </source>
</evidence>
<gene>
    <name evidence="1" type="ORF">H8702_10505</name>
</gene>
<accession>A0A8J6P218</accession>
<dbReference type="AlphaFoldDB" id="A0A8J6P218"/>
<evidence type="ECO:0000313" key="1">
    <source>
        <dbReference type="EMBL" id="MBC8611526.1"/>
    </source>
</evidence>
<organism evidence="1 2">
    <name type="scientific">Massiliimalia timonensis</name>
    <dbReference type="NCBI Taxonomy" id="1987501"/>
    <lineage>
        <taxon>Bacteria</taxon>
        <taxon>Bacillati</taxon>
        <taxon>Bacillota</taxon>
        <taxon>Clostridia</taxon>
        <taxon>Eubacteriales</taxon>
        <taxon>Oscillospiraceae</taxon>
        <taxon>Massiliimalia</taxon>
    </lineage>
</organism>
<dbReference type="EMBL" id="JACRTL010000006">
    <property type="protein sequence ID" value="MBC8611526.1"/>
    <property type="molecule type" value="Genomic_DNA"/>
</dbReference>
<reference evidence="1" key="1">
    <citation type="submission" date="2020-08" db="EMBL/GenBank/DDBJ databases">
        <title>Genome public.</title>
        <authorList>
            <person name="Liu C."/>
            <person name="Sun Q."/>
        </authorList>
    </citation>
    <scope>NUCLEOTIDE SEQUENCE</scope>
    <source>
        <strain evidence="1">NSJ-15</strain>
    </source>
</reference>
<dbReference type="Proteomes" id="UP000632659">
    <property type="component" value="Unassembled WGS sequence"/>
</dbReference>
<comment type="caution">
    <text evidence="1">The sequence shown here is derived from an EMBL/GenBank/DDBJ whole genome shotgun (WGS) entry which is preliminary data.</text>
</comment>
<keyword evidence="2" id="KW-1185">Reference proteome</keyword>